<dbReference type="PROSITE" id="PS50110">
    <property type="entry name" value="RESPONSE_REGULATORY"/>
    <property type="match status" value="1"/>
</dbReference>
<dbReference type="Pfam" id="PF08448">
    <property type="entry name" value="PAS_4"/>
    <property type="match status" value="1"/>
</dbReference>
<dbReference type="PROSITE" id="PS50113">
    <property type="entry name" value="PAC"/>
    <property type="match status" value="1"/>
</dbReference>
<dbReference type="InterPro" id="IPR013656">
    <property type="entry name" value="PAS_4"/>
</dbReference>
<dbReference type="Gene3D" id="3.30.450.20">
    <property type="entry name" value="PAS domain"/>
    <property type="match status" value="2"/>
</dbReference>
<organism evidence="12 13">
    <name type="scientific">Adlercreutzia equolifaciens</name>
    <dbReference type="NCBI Taxonomy" id="446660"/>
    <lineage>
        <taxon>Bacteria</taxon>
        <taxon>Bacillati</taxon>
        <taxon>Actinomycetota</taxon>
        <taxon>Coriobacteriia</taxon>
        <taxon>Eggerthellales</taxon>
        <taxon>Eggerthellaceae</taxon>
        <taxon>Adlercreutzia</taxon>
    </lineage>
</organism>
<dbReference type="InterPro" id="IPR036097">
    <property type="entry name" value="HisK_dim/P_sf"/>
</dbReference>
<feature type="domain" description="PAC" evidence="11">
    <location>
        <begin position="203"/>
        <end position="254"/>
    </location>
</feature>
<dbReference type="InterPro" id="IPR000700">
    <property type="entry name" value="PAS-assoc_C"/>
</dbReference>
<dbReference type="CDD" id="cd17546">
    <property type="entry name" value="REC_hyHK_CKI1_RcsC-like"/>
    <property type="match status" value="1"/>
</dbReference>
<feature type="domain" description="Response regulatory" evidence="10">
    <location>
        <begin position="793"/>
        <end position="914"/>
    </location>
</feature>
<dbReference type="InterPro" id="IPR003594">
    <property type="entry name" value="HATPase_dom"/>
</dbReference>
<dbReference type="SMART" id="SM00448">
    <property type="entry name" value="REC"/>
    <property type="match status" value="1"/>
</dbReference>
<dbReference type="InterPro" id="IPR000014">
    <property type="entry name" value="PAS"/>
</dbReference>
<dbReference type="Gene3D" id="3.30.565.10">
    <property type="entry name" value="Histidine kinase-like ATPase, C-terminal domain"/>
    <property type="match status" value="1"/>
</dbReference>
<dbReference type="Pfam" id="PF00072">
    <property type="entry name" value="Response_reg"/>
    <property type="match status" value="1"/>
</dbReference>
<dbReference type="Pfam" id="PF02518">
    <property type="entry name" value="HATPase_c"/>
    <property type="match status" value="1"/>
</dbReference>
<keyword evidence="4 8" id="KW-0597">Phosphoprotein</keyword>
<dbReference type="PANTHER" id="PTHR43047:SF72">
    <property type="entry name" value="OSMOSENSING HISTIDINE PROTEIN KINASE SLN1"/>
    <property type="match status" value="1"/>
</dbReference>
<evidence type="ECO:0000256" key="8">
    <source>
        <dbReference type="PROSITE-ProRule" id="PRU00169"/>
    </source>
</evidence>
<comment type="subcellular location">
    <subcellularLocation>
        <location evidence="2">Cell membrane</location>
    </subcellularLocation>
</comment>
<evidence type="ECO:0000259" key="11">
    <source>
        <dbReference type="PROSITE" id="PS50113"/>
    </source>
</evidence>
<sequence>MYHCPVTFYLVGLPDEIARIIEDAQPQPSFTHHFTRSDEPEEALTAQASAIFADATGHDAAAWARVFAAHRQATTTVTLIVTHDQVPAVKPYFNDIADLWIAPLSAAEASWRFNHWQRACKRYADSWETSQYLEATINSIPSLVWYKSEDGIHHKVNDAFCATVNKTKEQIQGRGHAYIWDVEADDPACIESERQVMAVKSTVVTEETVQTSNGTRLLTTYKSPLYNIDGSVMGTVGVGIDVTQERAYEDEIVEKNHTMETIFTTMECGVITHSLDGTRLLGINQAALDILGYQSADDLMSAGFDMVAPSVISEDAAKMRESIATLKNLGDSVSTEYRVRHDDGSIVHVMGNVKLIESDGELLLQRYLLDYTDKKKEEVRKERRQRDLIQALSEDYLLVCSFSLDTQEGEVLRISGDRLRKFDTLFAGDLTFESCLGGYIDEAVVEEDQAMLRETLSAKNLLDALTDRARIHVNYRIRRGEDTEYYQATIVRNGDWRMAHDIILGLRSVDVQTREEMKKRALLEEALTQANKANAAKSAFLSNMSHDIRTPMNAIVGFTALAASRIDQPERVQEYLGKIQSSSAHLLSLINDILDMSHIESGKVPLDEQPYNLVDLLEDLYSIIQAETSARQLYFTVDTTGVRHADVRCDKLRINQILLNLLGNALKFTNPGGFVKVKVDELDGAPAGYGRYRFIVSDTGIGMSPEFVEHIFDPFERERTSTISGIQGTGLGMTITKNLVDMMHGSIAVKSVQGKGTAFTIELTLQLAGKRAAAAHESKAPHANARHHLQKSRILLVDDNDLNREIAITLLEDEGLTVEYAVDGCEAVEKIMNSPAGHYQLVLMDVQMPVMNGYEATKAIRRLSDPTRAKVPILAMTADAFEEDRQKALRSGMDGHLSKPIEIDRLFEALDELLD</sequence>
<dbReference type="GO" id="GO:0005886">
    <property type="term" value="C:plasma membrane"/>
    <property type="evidence" value="ECO:0007669"/>
    <property type="project" value="UniProtKB-SubCell"/>
</dbReference>
<dbReference type="InterPro" id="IPR035965">
    <property type="entry name" value="PAS-like_dom_sf"/>
</dbReference>
<keyword evidence="6" id="KW-0418">Kinase</keyword>
<name>A0A6L8Q361_9ACTN</name>
<dbReference type="GO" id="GO:0009927">
    <property type="term" value="F:histidine phosphotransfer kinase activity"/>
    <property type="evidence" value="ECO:0007669"/>
    <property type="project" value="TreeGrafter"/>
</dbReference>
<dbReference type="Proteomes" id="UP000472380">
    <property type="component" value="Unassembled WGS sequence"/>
</dbReference>
<evidence type="ECO:0000256" key="5">
    <source>
        <dbReference type="ARBA" id="ARBA00022679"/>
    </source>
</evidence>
<reference evidence="12 13" key="1">
    <citation type="submission" date="2019-07" db="EMBL/GenBank/DDBJ databases">
        <title>Draft genome sequence of Adlercreutzia equolifaciens IPLA 37004, a human intestinal strain that does not produces equol from daidzein.</title>
        <authorList>
            <person name="Vazquez L."/>
            <person name="Florez A.B."/>
            <person name="Mayo B."/>
        </authorList>
    </citation>
    <scope>NUCLEOTIDE SEQUENCE [LARGE SCALE GENOMIC DNA]</scope>
    <source>
        <strain evidence="12 13">IPLA 37004</strain>
    </source>
</reference>
<proteinExistence type="predicted"/>
<evidence type="ECO:0000256" key="4">
    <source>
        <dbReference type="ARBA" id="ARBA00022553"/>
    </source>
</evidence>
<dbReference type="GO" id="GO:0000155">
    <property type="term" value="F:phosphorelay sensor kinase activity"/>
    <property type="evidence" value="ECO:0007669"/>
    <property type="project" value="InterPro"/>
</dbReference>
<dbReference type="SUPFAM" id="SSF52172">
    <property type="entry name" value="CheY-like"/>
    <property type="match status" value="1"/>
</dbReference>
<dbReference type="Pfam" id="PF08447">
    <property type="entry name" value="PAS_3"/>
    <property type="match status" value="1"/>
</dbReference>
<dbReference type="EMBL" id="VJNE01000005">
    <property type="protein sequence ID" value="MZG27699.1"/>
    <property type="molecule type" value="Genomic_DNA"/>
</dbReference>
<gene>
    <name evidence="12" type="ORF">FM068_03720</name>
</gene>
<evidence type="ECO:0000256" key="7">
    <source>
        <dbReference type="ARBA" id="ARBA00023012"/>
    </source>
</evidence>
<evidence type="ECO:0000313" key="12">
    <source>
        <dbReference type="EMBL" id="MZG27699.1"/>
    </source>
</evidence>
<dbReference type="PROSITE" id="PS50109">
    <property type="entry name" value="HIS_KIN"/>
    <property type="match status" value="1"/>
</dbReference>
<dbReference type="InterPro" id="IPR011006">
    <property type="entry name" value="CheY-like_superfamily"/>
</dbReference>
<dbReference type="RefSeq" id="WP_161127549.1">
    <property type="nucleotide sequence ID" value="NZ_DBFWBY010000016.1"/>
</dbReference>
<dbReference type="SUPFAM" id="SSF47384">
    <property type="entry name" value="Homodimeric domain of signal transducing histidine kinase"/>
    <property type="match status" value="1"/>
</dbReference>
<dbReference type="SMART" id="SM00387">
    <property type="entry name" value="HATPase_c"/>
    <property type="match status" value="1"/>
</dbReference>
<dbReference type="SMART" id="SM00388">
    <property type="entry name" value="HisKA"/>
    <property type="match status" value="1"/>
</dbReference>
<protein>
    <recommendedName>
        <fullName evidence="3">histidine kinase</fullName>
        <ecNumber evidence="3">2.7.13.3</ecNumber>
    </recommendedName>
</protein>
<dbReference type="SUPFAM" id="SSF55874">
    <property type="entry name" value="ATPase domain of HSP90 chaperone/DNA topoisomerase II/histidine kinase"/>
    <property type="match status" value="1"/>
</dbReference>
<evidence type="ECO:0000256" key="2">
    <source>
        <dbReference type="ARBA" id="ARBA00004236"/>
    </source>
</evidence>
<dbReference type="SUPFAM" id="SSF55785">
    <property type="entry name" value="PYP-like sensor domain (PAS domain)"/>
    <property type="match status" value="2"/>
</dbReference>
<dbReference type="InterPro" id="IPR004358">
    <property type="entry name" value="Sig_transdc_His_kin-like_C"/>
</dbReference>
<dbReference type="Gene3D" id="1.10.287.130">
    <property type="match status" value="1"/>
</dbReference>
<evidence type="ECO:0000256" key="6">
    <source>
        <dbReference type="ARBA" id="ARBA00022777"/>
    </source>
</evidence>
<evidence type="ECO:0000256" key="3">
    <source>
        <dbReference type="ARBA" id="ARBA00012438"/>
    </source>
</evidence>
<dbReference type="PRINTS" id="PR00344">
    <property type="entry name" value="BCTRLSENSOR"/>
</dbReference>
<dbReference type="SMART" id="SM00091">
    <property type="entry name" value="PAS"/>
    <property type="match status" value="2"/>
</dbReference>
<dbReference type="InterPro" id="IPR013655">
    <property type="entry name" value="PAS_fold_3"/>
</dbReference>
<evidence type="ECO:0000313" key="13">
    <source>
        <dbReference type="Proteomes" id="UP000472380"/>
    </source>
</evidence>
<keyword evidence="5" id="KW-0808">Transferase</keyword>
<comment type="caution">
    <text evidence="12">The sequence shown here is derived from an EMBL/GenBank/DDBJ whole genome shotgun (WGS) entry which is preliminary data.</text>
</comment>
<evidence type="ECO:0000259" key="9">
    <source>
        <dbReference type="PROSITE" id="PS50109"/>
    </source>
</evidence>
<keyword evidence="7" id="KW-0902">Two-component regulatory system</keyword>
<accession>A0A6L8Q361</accession>
<dbReference type="NCBIfam" id="TIGR00229">
    <property type="entry name" value="sensory_box"/>
    <property type="match status" value="2"/>
</dbReference>
<dbReference type="Pfam" id="PF00512">
    <property type="entry name" value="HisKA"/>
    <property type="match status" value="1"/>
</dbReference>
<feature type="domain" description="Histidine kinase" evidence="9">
    <location>
        <begin position="543"/>
        <end position="767"/>
    </location>
</feature>
<dbReference type="CDD" id="cd00130">
    <property type="entry name" value="PAS"/>
    <property type="match status" value="1"/>
</dbReference>
<evidence type="ECO:0000256" key="1">
    <source>
        <dbReference type="ARBA" id="ARBA00000085"/>
    </source>
</evidence>
<dbReference type="InterPro" id="IPR036890">
    <property type="entry name" value="HATPase_C_sf"/>
</dbReference>
<dbReference type="CDD" id="cd00082">
    <property type="entry name" value="HisKA"/>
    <property type="match status" value="1"/>
</dbReference>
<feature type="modified residue" description="4-aspartylphosphate" evidence="8">
    <location>
        <position position="845"/>
    </location>
</feature>
<dbReference type="InterPro" id="IPR003661">
    <property type="entry name" value="HisK_dim/P_dom"/>
</dbReference>
<comment type="catalytic activity">
    <reaction evidence="1">
        <text>ATP + protein L-histidine = ADP + protein N-phospho-L-histidine.</text>
        <dbReference type="EC" id="2.7.13.3"/>
    </reaction>
</comment>
<dbReference type="InterPro" id="IPR001789">
    <property type="entry name" value="Sig_transdc_resp-reg_receiver"/>
</dbReference>
<dbReference type="InterPro" id="IPR005467">
    <property type="entry name" value="His_kinase_dom"/>
</dbReference>
<dbReference type="AlphaFoldDB" id="A0A6L8Q361"/>
<evidence type="ECO:0000259" key="10">
    <source>
        <dbReference type="PROSITE" id="PS50110"/>
    </source>
</evidence>
<dbReference type="EC" id="2.7.13.3" evidence="3"/>
<dbReference type="PANTHER" id="PTHR43047">
    <property type="entry name" value="TWO-COMPONENT HISTIDINE PROTEIN KINASE"/>
    <property type="match status" value="1"/>
</dbReference>
<dbReference type="Gene3D" id="3.40.50.2300">
    <property type="match status" value="1"/>
</dbReference>